<accession>A0A1I7SC75</accession>
<organism evidence="4 6">
    <name type="scientific">Bursaphelenchus xylophilus</name>
    <name type="common">Pinewood nematode worm</name>
    <name type="synonym">Aphelenchoides xylophilus</name>
    <dbReference type="NCBI Taxonomy" id="6326"/>
    <lineage>
        <taxon>Eukaryota</taxon>
        <taxon>Metazoa</taxon>
        <taxon>Ecdysozoa</taxon>
        <taxon>Nematoda</taxon>
        <taxon>Chromadorea</taxon>
        <taxon>Rhabditida</taxon>
        <taxon>Tylenchina</taxon>
        <taxon>Tylenchomorpha</taxon>
        <taxon>Aphelenchoidea</taxon>
        <taxon>Aphelenchoididae</taxon>
        <taxon>Bursaphelenchus</taxon>
    </lineage>
</organism>
<reference evidence="3" key="2">
    <citation type="submission" date="2020-08" db="EMBL/GenBank/DDBJ databases">
        <authorList>
            <person name="Kikuchi T."/>
        </authorList>
    </citation>
    <scope>NUCLEOTIDE SEQUENCE</scope>
    <source>
        <strain evidence="2">Ka4C1</strain>
    </source>
</reference>
<evidence type="ECO:0000313" key="5">
    <source>
        <dbReference type="Proteomes" id="UP000659654"/>
    </source>
</evidence>
<feature type="transmembrane region" description="Helical" evidence="1">
    <location>
        <begin position="223"/>
        <end position="245"/>
    </location>
</feature>
<dbReference type="Proteomes" id="UP000659654">
    <property type="component" value="Unassembled WGS sequence"/>
</dbReference>
<dbReference type="AlphaFoldDB" id="A0A1I7SC75"/>
<keyword evidence="1" id="KW-0472">Membrane</keyword>
<reference evidence="6" key="1">
    <citation type="submission" date="2016-11" db="UniProtKB">
        <authorList>
            <consortium name="WormBaseParasite"/>
        </authorList>
    </citation>
    <scope>IDENTIFICATION</scope>
</reference>
<feature type="transmembrane region" description="Helical" evidence="1">
    <location>
        <begin position="187"/>
        <end position="217"/>
    </location>
</feature>
<keyword evidence="1" id="KW-1133">Transmembrane helix</keyword>
<dbReference type="Pfam" id="PF10318">
    <property type="entry name" value="7TM_GPCR_Srh"/>
    <property type="match status" value="1"/>
</dbReference>
<proteinExistence type="predicted"/>
<gene>
    <name evidence="2" type="ORF">BXYJ_LOCUS3458</name>
</gene>
<dbReference type="InterPro" id="IPR019422">
    <property type="entry name" value="7TM_GPCR_serpentine_rcpt_Srh"/>
</dbReference>
<name>A0A1I7SC75_BURXY</name>
<feature type="transmembrane region" description="Helical" evidence="1">
    <location>
        <begin position="45"/>
        <end position="67"/>
    </location>
</feature>
<dbReference type="SUPFAM" id="SSF81321">
    <property type="entry name" value="Family A G protein-coupled receptor-like"/>
    <property type="match status" value="1"/>
</dbReference>
<feature type="transmembrane region" description="Helical" evidence="1">
    <location>
        <begin position="12"/>
        <end position="33"/>
    </location>
</feature>
<dbReference type="EMBL" id="CAJFCV020000002">
    <property type="protein sequence ID" value="CAG9094616.1"/>
    <property type="molecule type" value="Genomic_DNA"/>
</dbReference>
<evidence type="ECO:0000256" key="1">
    <source>
        <dbReference type="SAM" id="Phobius"/>
    </source>
</evidence>
<evidence type="ECO:0000313" key="6">
    <source>
        <dbReference type="WBParaSite" id="BXY_1062600.1"/>
    </source>
</evidence>
<sequence length="269" mass="29804">MAFNAMVDMFYSLAHGIVVPSAVVATATTAYFTMENPYLQNISTLTVQIAAFFQVVAVLCSVPCNTVHFYYRYRLLCKGDIWSKRRYLAAYGMALAVILGIALLSCIPANVANDRSKKELVAIGGEIRPHVIVTLNDPIVLLCMFGCQLMFVVEYGVMIFCGQRIIHQARQGIRAATISTQKAQKHLITLMILQAAYPLILYFIPFVYIMIIILMGIKFQSASYIAGLSVQLLSPLNSISVLTLIPAYRRAFTKKSSATSGQLFFSVSR</sequence>
<feature type="transmembrane region" description="Helical" evidence="1">
    <location>
        <begin position="88"/>
        <end position="111"/>
    </location>
</feature>
<dbReference type="OrthoDB" id="5820288at2759"/>
<dbReference type="PANTHER" id="PTHR22943:SF248">
    <property type="entry name" value="SEVEN TM RECEPTOR"/>
    <property type="match status" value="1"/>
</dbReference>
<evidence type="ECO:0000313" key="4">
    <source>
        <dbReference type="Proteomes" id="UP000095284"/>
    </source>
</evidence>
<feature type="transmembrane region" description="Helical" evidence="1">
    <location>
        <begin position="139"/>
        <end position="166"/>
    </location>
</feature>
<dbReference type="WBParaSite" id="BXY_1062600.1">
    <property type="protein sequence ID" value="BXY_1062600.1"/>
    <property type="gene ID" value="BXY_1062600"/>
</dbReference>
<dbReference type="SMR" id="A0A1I7SC75"/>
<dbReference type="Proteomes" id="UP000095284">
    <property type="component" value="Unplaced"/>
</dbReference>
<evidence type="ECO:0000313" key="2">
    <source>
        <dbReference type="EMBL" id="CAD5214295.1"/>
    </source>
</evidence>
<keyword evidence="5" id="KW-1185">Reference proteome</keyword>
<dbReference type="EMBL" id="CAJFDI010000002">
    <property type="protein sequence ID" value="CAD5214295.1"/>
    <property type="molecule type" value="Genomic_DNA"/>
</dbReference>
<protein>
    <submittedName>
        <fullName evidence="2">(pine wood nematode) hypothetical protein</fullName>
    </submittedName>
</protein>
<keyword evidence="1" id="KW-0812">Transmembrane</keyword>
<dbReference type="Gene3D" id="1.20.1070.10">
    <property type="entry name" value="Rhodopsin 7-helix transmembrane proteins"/>
    <property type="match status" value="1"/>
</dbReference>
<evidence type="ECO:0000313" key="3">
    <source>
        <dbReference type="EMBL" id="CAG9094616.1"/>
    </source>
</evidence>
<dbReference type="Proteomes" id="UP000582659">
    <property type="component" value="Unassembled WGS sequence"/>
</dbReference>
<dbReference type="PANTHER" id="PTHR22943">
    <property type="entry name" value="7-TRANSMEMBRANE DOMAIN RECEPTOR C.ELEGANS"/>
    <property type="match status" value="1"/>
</dbReference>